<protein>
    <submittedName>
        <fullName evidence="1">Uncharacterized protein</fullName>
    </submittedName>
</protein>
<sequence length="39" mass="4168">MAVTATLDNLGFQPNPDASEPHYVQLTVALADAIRTGRI</sequence>
<reference evidence="1 2" key="1">
    <citation type="submission" date="2017-03" db="EMBL/GenBank/DDBJ databases">
        <title>Genome analysis of strain PAMC 26577.</title>
        <authorList>
            <person name="Oh H.-M."/>
            <person name="Yang J.-A."/>
        </authorList>
    </citation>
    <scope>NUCLEOTIDE SEQUENCE [LARGE SCALE GENOMIC DNA]</scope>
    <source>
        <strain evidence="1 2">PAMC 26577</strain>
    </source>
</reference>
<accession>A0A242N3G9</accession>
<name>A0A242N3G9_CABSO</name>
<proteinExistence type="predicted"/>
<organism evidence="1 2">
    <name type="scientific">Caballeronia sordidicola</name>
    <name type="common">Burkholderia sordidicola</name>
    <dbReference type="NCBI Taxonomy" id="196367"/>
    <lineage>
        <taxon>Bacteria</taxon>
        <taxon>Pseudomonadati</taxon>
        <taxon>Pseudomonadota</taxon>
        <taxon>Betaproteobacteria</taxon>
        <taxon>Burkholderiales</taxon>
        <taxon>Burkholderiaceae</taxon>
        <taxon>Caballeronia</taxon>
    </lineage>
</organism>
<dbReference type="EMBL" id="NBTZ01000026">
    <property type="protein sequence ID" value="OTP78211.1"/>
    <property type="molecule type" value="Genomic_DNA"/>
</dbReference>
<evidence type="ECO:0000313" key="2">
    <source>
        <dbReference type="Proteomes" id="UP000195221"/>
    </source>
</evidence>
<evidence type="ECO:0000313" key="1">
    <source>
        <dbReference type="EMBL" id="OTP78211.1"/>
    </source>
</evidence>
<dbReference type="Proteomes" id="UP000195221">
    <property type="component" value="Unassembled WGS sequence"/>
</dbReference>
<comment type="caution">
    <text evidence="1">The sequence shown here is derived from an EMBL/GenBank/DDBJ whole genome shotgun (WGS) entry which is preliminary data.</text>
</comment>
<gene>
    <name evidence="1" type="ORF">PAMC26577_06130</name>
</gene>
<dbReference type="AlphaFoldDB" id="A0A242N3G9"/>